<gene>
    <name evidence="1" type="ORF">SMTD_LOCUS22748</name>
</gene>
<name>A0A183Q812_9TREM</name>
<accession>A0A183Q812</accession>
<dbReference type="STRING" id="31246.A0A183Q812"/>
<dbReference type="EMBL" id="UZAL01053993">
    <property type="protein sequence ID" value="VDP88358.1"/>
    <property type="molecule type" value="Genomic_DNA"/>
</dbReference>
<reference evidence="1 2" key="1">
    <citation type="submission" date="2018-11" db="EMBL/GenBank/DDBJ databases">
        <authorList>
            <consortium name="Pathogen Informatics"/>
        </authorList>
    </citation>
    <scope>NUCLEOTIDE SEQUENCE [LARGE SCALE GENOMIC DNA]</scope>
    <source>
        <strain>Denwood</strain>
        <strain evidence="2">Zambia</strain>
    </source>
</reference>
<evidence type="ECO:0000313" key="1">
    <source>
        <dbReference type="EMBL" id="VDP88358.1"/>
    </source>
</evidence>
<dbReference type="Proteomes" id="UP000269396">
    <property type="component" value="Unassembled WGS sequence"/>
</dbReference>
<proteinExistence type="predicted"/>
<dbReference type="AlphaFoldDB" id="A0A183Q812"/>
<evidence type="ECO:0000313" key="2">
    <source>
        <dbReference type="Proteomes" id="UP000269396"/>
    </source>
</evidence>
<protein>
    <submittedName>
        <fullName evidence="1">Uncharacterized protein</fullName>
    </submittedName>
</protein>
<organism evidence="1 2">
    <name type="scientific">Schistosoma mattheei</name>
    <dbReference type="NCBI Taxonomy" id="31246"/>
    <lineage>
        <taxon>Eukaryota</taxon>
        <taxon>Metazoa</taxon>
        <taxon>Spiralia</taxon>
        <taxon>Lophotrochozoa</taxon>
        <taxon>Platyhelminthes</taxon>
        <taxon>Trematoda</taxon>
        <taxon>Digenea</taxon>
        <taxon>Strigeidida</taxon>
        <taxon>Schistosomatoidea</taxon>
        <taxon>Schistosomatidae</taxon>
        <taxon>Schistosoma</taxon>
    </lineage>
</organism>
<sequence>MATDTINSIMNNNNNNKIDPNYFTQSLKLKKSEKFDNSMNLLNASMNDDNKHDHNSNEINQLKTARSWEYIVIPHNNNNNNNNNQVSYNIDCLFIYR</sequence>
<keyword evidence="2" id="KW-1185">Reference proteome</keyword>